<feature type="domain" description="Fungal lipase-type" evidence="8">
    <location>
        <begin position="143"/>
        <end position="310"/>
    </location>
</feature>
<dbReference type="PANTHER" id="PTHR31828">
    <property type="entry name" value="PHOSPHOLIPASE A1-IIGAMMA"/>
    <property type="match status" value="1"/>
</dbReference>
<evidence type="ECO:0000256" key="5">
    <source>
        <dbReference type="ARBA" id="ARBA00023098"/>
    </source>
</evidence>
<dbReference type="OrthoDB" id="426718at2759"/>
<feature type="region of interest" description="Disordered" evidence="7">
    <location>
        <begin position="348"/>
        <end position="417"/>
    </location>
</feature>
<evidence type="ECO:0000256" key="6">
    <source>
        <dbReference type="RuleBase" id="RU367093"/>
    </source>
</evidence>
<accession>A0A8J5RBR7</accession>
<dbReference type="GO" id="GO:0005737">
    <property type="term" value="C:cytoplasm"/>
    <property type="evidence" value="ECO:0007669"/>
    <property type="project" value="UniProtKB-ARBA"/>
</dbReference>
<comment type="function">
    <text evidence="1 6">Acylhydrolase that catalyzes the hydrolysis of phospholipids at the sn-1 position.</text>
</comment>
<dbReference type="GO" id="GO:0008970">
    <property type="term" value="F:phospholipase A1 activity"/>
    <property type="evidence" value="ECO:0007669"/>
    <property type="project" value="UniProtKB-UniRule"/>
</dbReference>
<dbReference type="PANTHER" id="PTHR31828:SF1">
    <property type="entry name" value="PHOSPHOLIPASE A1-IIGAMMA"/>
    <property type="match status" value="1"/>
</dbReference>
<dbReference type="FunFam" id="3.40.50.1820:FF:000065">
    <property type="entry name" value="Phospholipase A1-II 3"/>
    <property type="match status" value="1"/>
</dbReference>
<evidence type="ECO:0000256" key="2">
    <source>
        <dbReference type="ARBA" id="ARBA00010701"/>
    </source>
</evidence>
<evidence type="ECO:0000256" key="3">
    <source>
        <dbReference type="ARBA" id="ARBA00022801"/>
    </source>
</evidence>
<gene>
    <name evidence="9" type="ORF">GUJ93_ZPchr0001g31504</name>
</gene>
<reference evidence="9" key="2">
    <citation type="submission" date="2021-02" db="EMBL/GenBank/DDBJ databases">
        <authorList>
            <person name="Kimball J.A."/>
            <person name="Haas M.W."/>
            <person name="Macchietto M."/>
            <person name="Kono T."/>
            <person name="Duquette J."/>
            <person name="Shao M."/>
        </authorList>
    </citation>
    <scope>NUCLEOTIDE SEQUENCE</scope>
    <source>
        <tissue evidence="9">Fresh leaf tissue</tissue>
    </source>
</reference>
<dbReference type="EMBL" id="JAAALK010000288">
    <property type="protein sequence ID" value="KAG8056015.1"/>
    <property type="molecule type" value="Genomic_DNA"/>
</dbReference>
<dbReference type="Proteomes" id="UP000729402">
    <property type="component" value="Unassembled WGS sequence"/>
</dbReference>
<feature type="compositionally biased region" description="Basic residues" evidence="7">
    <location>
        <begin position="348"/>
        <end position="360"/>
    </location>
</feature>
<dbReference type="GO" id="GO:0016042">
    <property type="term" value="P:lipid catabolic process"/>
    <property type="evidence" value="ECO:0007669"/>
    <property type="project" value="UniProtKB-UniRule"/>
</dbReference>
<feature type="compositionally biased region" description="Basic and acidic residues" evidence="7">
    <location>
        <begin position="390"/>
        <end position="411"/>
    </location>
</feature>
<evidence type="ECO:0000256" key="7">
    <source>
        <dbReference type="SAM" id="MobiDB-lite"/>
    </source>
</evidence>
<evidence type="ECO:0000256" key="4">
    <source>
        <dbReference type="ARBA" id="ARBA00022963"/>
    </source>
</evidence>
<evidence type="ECO:0000313" key="9">
    <source>
        <dbReference type="EMBL" id="KAG8056015.1"/>
    </source>
</evidence>
<dbReference type="Pfam" id="PF01764">
    <property type="entry name" value="Lipase_3"/>
    <property type="match status" value="1"/>
</dbReference>
<comment type="caution">
    <text evidence="9">The sequence shown here is derived from an EMBL/GenBank/DDBJ whole genome shotgun (WGS) entry which is preliminary data.</text>
</comment>
<evidence type="ECO:0000313" key="10">
    <source>
        <dbReference type="Proteomes" id="UP000729402"/>
    </source>
</evidence>
<name>A0A8J5RBR7_ZIZPA</name>
<sequence length="461" mass="49968">MSTDAAPIRSIAERWRELHGEDQWRGLLDPLDGDLRRSIICYGELEQATNDAFIREAWSPHAGACRYSRDRFLDKAGAWGPAGLYEVTAFFYATAGAGGVPGLMMARPPAAGGWAWSRESNWMGYVAVATDAGVAAVGRRDVVVAWRGTAVRPMEWLNDLDFTLVSAAGVLGVGGDHRPAPRVHRGWLSIYTATDPASKYSKLSAREQILDEIKRLMDKYKDEDTSITVVGHSLGAAVATLNAADIVSNGLNLQGGDDGPNRRASPVTAVAFACPRVGDAGFKKLFDELPGLRLLRVCNAPDVVPIYPPMGYVRGRRRPAAGRHGEVSVPQVAGEPGGVAQPRVLPARRRRRAGHAHARRVQAGGRPGRGACEQERGRSQGGVPCAAGVERAKQQGHGEGRRWPLEVDGSRGRRRKLPQQLTPGDVVKLTCPFLTSFLFLVYSVKCTREVAAKIKKNKDVF</sequence>
<dbReference type="EC" id="3.1.1.-" evidence="6"/>
<keyword evidence="4 6" id="KW-0442">Lipid degradation</keyword>
<comment type="similarity">
    <text evidence="2 6">Belongs to the AB hydrolase superfamily. Lipase family.</text>
</comment>
<reference evidence="9" key="1">
    <citation type="journal article" date="2021" name="bioRxiv">
        <title>Whole Genome Assembly and Annotation of Northern Wild Rice, Zizania palustris L., Supports a Whole Genome Duplication in the Zizania Genus.</title>
        <authorList>
            <person name="Haas M."/>
            <person name="Kono T."/>
            <person name="Macchietto M."/>
            <person name="Millas R."/>
            <person name="McGilp L."/>
            <person name="Shao M."/>
            <person name="Duquette J."/>
            <person name="Hirsch C.N."/>
            <person name="Kimball J."/>
        </authorList>
    </citation>
    <scope>NUCLEOTIDE SEQUENCE</scope>
    <source>
        <tissue evidence="9">Fresh leaf tissue</tissue>
    </source>
</reference>
<keyword evidence="3 6" id="KW-0378">Hydrolase</keyword>
<dbReference type="CDD" id="cd00519">
    <property type="entry name" value="Lipase_3"/>
    <property type="match status" value="1"/>
</dbReference>
<evidence type="ECO:0000256" key="1">
    <source>
        <dbReference type="ARBA" id="ARBA00003523"/>
    </source>
</evidence>
<evidence type="ECO:0000259" key="8">
    <source>
        <dbReference type="Pfam" id="PF01764"/>
    </source>
</evidence>
<dbReference type="InterPro" id="IPR033556">
    <property type="entry name" value="PLA"/>
</dbReference>
<dbReference type="AlphaFoldDB" id="A0A8J5RBR7"/>
<protein>
    <recommendedName>
        <fullName evidence="6">Phospholipase A1</fullName>
        <ecNumber evidence="6">3.1.1.-</ecNumber>
    </recommendedName>
</protein>
<keyword evidence="10" id="KW-1185">Reference proteome</keyword>
<proteinExistence type="inferred from homology"/>
<dbReference type="InterPro" id="IPR002921">
    <property type="entry name" value="Fungal_lipase-type"/>
</dbReference>
<organism evidence="9 10">
    <name type="scientific">Zizania palustris</name>
    <name type="common">Northern wild rice</name>
    <dbReference type="NCBI Taxonomy" id="103762"/>
    <lineage>
        <taxon>Eukaryota</taxon>
        <taxon>Viridiplantae</taxon>
        <taxon>Streptophyta</taxon>
        <taxon>Embryophyta</taxon>
        <taxon>Tracheophyta</taxon>
        <taxon>Spermatophyta</taxon>
        <taxon>Magnoliopsida</taxon>
        <taxon>Liliopsida</taxon>
        <taxon>Poales</taxon>
        <taxon>Poaceae</taxon>
        <taxon>BOP clade</taxon>
        <taxon>Oryzoideae</taxon>
        <taxon>Oryzeae</taxon>
        <taxon>Zizaniinae</taxon>
        <taxon>Zizania</taxon>
    </lineage>
</organism>
<keyword evidence="5 6" id="KW-0443">Lipid metabolism</keyword>